<comment type="caution">
    <text evidence="2">The sequence shown here is derived from an EMBL/GenBank/DDBJ whole genome shotgun (WGS) entry which is preliminary data.</text>
</comment>
<feature type="region of interest" description="Disordered" evidence="1">
    <location>
        <begin position="14"/>
        <end position="36"/>
    </location>
</feature>
<evidence type="ECO:0000313" key="2">
    <source>
        <dbReference type="EMBL" id="ORY56660.1"/>
    </source>
</evidence>
<gene>
    <name evidence="2" type="ORF">BCR38DRAFT_414411</name>
</gene>
<accession>A0A1Y2DBL8</accession>
<feature type="compositionally biased region" description="Low complexity" evidence="1">
    <location>
        <begin position="16"/>
        <end position="30"/>
    </location>
</feature>
<evidence type="ECO:0000313" key="3">
    <source>
        <dbReference type="Proteomes" id="UP000193689"/>
    </source>
</evidence>
<proteinExistence type="predicted"/>
<name>A0A1Y2DBL8_9PEZI</name>
<dbReference type="AlphaFoldDB" id="A0A1Y2DBL8"/>
<dbReference type="EMBL" id="MCFJ01000022">
    <property type="protein sequence ID" value="ORY56660.1"/>
    <property type="molecule type" value="Genomic_DNA"/>
</dbReference>
<protein>
    <submittedName>
        <fullName evidence="2">Uncharacterized protein</fullName>
    </submittedName>
</protein>
<keyword evidence="3" id="KW-1185">Reference proteome</keyword>
<reference evidence="2 3" key="1">
    <citation type="submission" date="2016-07" db="EMBL/GenBank/DDBJ databases">
        <title>Pervasive Adenine N6-methylation of Active Genes in Fungi.</title>
        <authorList>
            <consortium name="DOE Joint Genome Institute"/>
            <person name="Mondo S.J."/>
            <person name="Dannebaum R.O."/>
            <person name="Kuo R.C."/>
            <person name="Labutti K."/>
            <person name="Haridas S."/>
            <person name="Kuo A."/>
            <person name="Salamov A."/>
            <person name="Ahrendt S.R."/>
            <person name="Lipzen A."/>
            <person name="Sullivan W."/>
            <person name="Andreopoulos W.B."/>
            <person name="Clum A."/>
            <person name="Lindquist E."/>
            <person name="Daum C."/>
            <person name="Ramamoorthy G.K."/>
            <person name="Gryganskyi A."/>
            <person name="Culley D."/>
            <person name="Magnuson J.K."/>
            <person name="James T.Y."/>
            <person name="O'Malley M.A."/>
            <person name="Stajich J.E."/>
            <person name="Spatafora J.W."/>
            <person name="Visel A."/>
            <person name="Grigoriev I.V."/>
        </authorList>
    </citation>
    <scope>NUCLEOTIDE SEQUENCE [LARGE SCALE GENOMIC DNA]</scope>
    <source>
        <strain evidence="2 3">CBS 129021</strain>
    </source>
</reference>
<dbReference type="RefSeq" id="XP_040710239.1">
    <property type="nucleotide sequence ID" value="XM_040858931.1"/>
</dbReference>
<dbReference type="Proteomes" id="UP000193689">
    <property type="component" value="Unassembled WGS sequence"/>
</dbReference>
<evidence type="ECO:0000256" key="1">
    <source>
        <dbReference type="SAM" id="MobiDB-lite"/>
    </source>
</evidence>
<dbReference type="InParanoid" id="A0A1Y2DBL8"/>
<dbReference type="GeneID" id="63775143"/>
<sequence length="188" mass="21182">MTIRSTRWEPWPWRRSLAPPASTPNATSSSEIARPPPPLEPLIGHWFPTGTLSWTLPGSTPCAARAAPQTLIGTADRRKRPWSHPPHITYGCDTSVPVFVYCHVRRRDSIMRGDASLYFSDRLPYNHTLKLRNLNIYEESCVDAYSGASVAVRAMESRGGNAEKCALTNSHAFFEWSIRFRYVIPTPI</sequence>
<organism evidence="2 3">
    <name type="scientific">Pseudomassariella vexata</name>
    <dbReference type="NCBI Taxonomy" id="1141098"/>
    <lineage>
        <taxon>Eukaryota</taxon>
        <taxon>Fungi</taxon>
        <taxon>Dikarya</taxon>
        <taxon>Ascomycota</taxon>
        <taxon>Pezizomycotina</taxon>
        <taxon>Sordariomycetes</taxon>
        <taxon>Xylariomycetidae</taxon>
        <taxon>Amphisphaeriales</taxon>
        <taxon>Pseudomassariaceae</taxon>
        <taxon>Pseudomassariella</taxon>
    </lineage>
</organism>